<gene>
    <name evidence="9" type="ORF">L227DRAFT_498863</name>
</gene>
<evidence type="ECO:0000313" key="9">
    <source>
        <dbReference type="EMBL" id="RPD62213.1"/>
    </source>
</evidence>
<dbReference type="PROSITE" id="PS50212">
    <property type="entry name" value="RASGEF_NTER"/>
    <property type="match status" value="1"/>
</dbReference>
<name>A0A5C2SEH0_9APHY</name>
<dbReference type="GO" id="GO:0005886">
    <property type="term" value="C:plasma membrane"/>
    <property type="evidence" value="ECO:0007669"/>
    <property type="project" value="TreeGrafter"/>
</dbReference>
<dbReference type="InterPro" id="IPR008937">
    <property type="entry name" value="Ras-like_GEF"/>
</dbReference>
<feature type="region of interest" description="Disordered" evidence="5">
    <location>
        <begin position="309"/>
        <end position="432"/>
    </location>
</feature>
<evidence type="ECO:0000259" key="7">
    <source>
        <dbReference type="PROSITE" id="PS50009"/>
    </source>
</evidence>
<feature type="compositionally biased region" description="Low complexity" evidence="5">
    <location>
        <begin position="408"/>
        <end position="424"/>
    </location>
</feature>
<dbReference type="Pfam" id="PF07653">
    <property type="entry name" value="SH3_2"/>
    <property type="match status" value="1"/>
</dbReference>
<dbReference type="InterPro" id="IPR001452">
    <property type="entry name" value="SH3_domain"/>
</dbReference>
<evidence type="ECO:0000259" key="8">
    <source>
        <dbReference type="PROSITE" id="PS50212"/>
    </source>
</evidence>
<evidence type="ECO:0000256" key="4">
    <source>
        <dbReference type="PROSITE-ProRule" id="PRU00192"/>
    </source>
</evidence>
<dbReference type="InterPro" id="IPR056685">
    <property type="entry name" value="DUF7783"/>
</dbReference>
<feature type="domain" description="SH3" evidence="6">
    <location>
        <begin position="55"/>
        <end position="116"/>
    </location>
</feature>
<evidence type="ECO:0000259" key="6">
    <source>
        <dbReference type="PROSITE" id="PS50002"/>
    </source>
</evidence>
<feature type="region of interest" description="Disordered" evidence="5">
    <location>
        <begin position="692"/>
        <end position="715"/>
    </location>
</feature>
<keyword evidence="10" id="KW-1185">Reference proteome</keyword>
<evidence type="ECO:0000313" key="10">
    <source>
        <dbReference type="Proteomes" id="UP000313359"/>
    </source>
</evidence>
<dbReference type="PROSITE" id="PS50002">
    <property type="entry name" value="SH3"/>
    <property type="match status" value="1"/>
</dbReference>
<organism evidence="9 10">
    <name type="scientific">Lentinus tigrinus ALCF2SS1-6</name>
    <dbReference type="NCBI Taxonomy" id="1328759"/>
    <lineage>
        <taxon>Eukaryota</taxon>
        <taxon>Fungi</taxon>
        <taxon>Dikarya</taxon>
        <taxon>Basidiomycota</taxon>
        <taxon>Agaricomycotina</taxon>
        <taxon>Agaricomycetes</taxon>
        <taxon>Polyporales</taxon>
        <taxon>Polyporaceae</taxon>
        <taxon>Lentinus</taxon>
    </lineage>
</organism>
<dbReference type="Gene3D" id="1.20.870.10">
    <property type="entry name" value="Son of sevenless (SoS) protein Chain: S domain 1"/>
    <property type="match status" value="1"/>
</dbReference>
<reference evidence="9" key="1">
    <citation type="journal article" date="2018" name="Genome Biol. Evol.">
        <title>Genomics and development of Lentinus tigrinus, a white-rot wood-decaying mushroom with dimorphic fruiting bodies.</title>
        <authorList>
            <person name="Wu B."/>
            <person name="Xu Z."/>
            <person name="Knudson A."/>
            <person name="Carlson A."/>
            <person name="Chen N."/>
            <person name="Kovaka S."/>
            <person name="LaButti K."/>
            <person name="Lipzen A."/>
            <person name="Pennachio C."/>
            <person name="Riley R."/>
            <person name="Schakwitz W."/>
            <person name="Umezawa K."/>
            <person name="Ohm R.A."/>
            <person name="Grigoriev I.V."/>
            <person name="Nagy L.G."/>
            <person name="Gibbons J."/>
            <person name="Hibbett D."/>
        </authorList>
    </citation>
    <scope>NUCLEOTIDE SEQUENCE [LARGE SCALE GENOMIC DNA]</scope>
    <source>
        <strain evidence="9">ALCF2SS1-6</strain>
    </source>
</reference>
<feature type="region of interest" description="Disordered" evidence="5">
    <location>
        <begin position="1"/>
        <end position="55"/>
    </location>
</feature>
<evidence type="ECO:0000256" key="1">
    <source>
        <dbReference type="ARBA" id="ARBA00022443"/>
    </source>
</evidence>
<sequence length="1263" mass="138330">MSTTSRAPSSAASHLSVNSAQRSIPTTPTSAPSRPSAPSAWPTIDSESEDEASTDAEEYVLAMHDFSPQQPNVTCLTFRAGQVIHVLNRDPSGWWDGELDGRRGWFPSNYVTSEVGLLTEEELPVGKKPRPGHAHNMSVSSTTSWASTSSRQVQSTFARKDHKPSPADSFSQTIDMYCPPLMLPLLKALSLLQNAVRTNRIQHYQPATACIISCVRALLSDIGCLSRDAPVLRQHGVLSQERKRILSDLASLVSQAKRASEDTVTEETREIEVQAMVRLAGQLFAHVRGFLAVAIQCGVDLPLTAVRAARTDSQSSSLEDEDNFATPGRTTNGIAARPRRLPNTNTPSRPKSLGDLKVKRTVMGADYPPMPTGPLRLPQRKLSEQHLASPARRTFSESTPRGHRPAQDSVSSDSSSSSFSSDSVGTPATPVFPCGPATTAELSEALRYTHDNFLSTIAAFIGHAHSHSRHSHASSTGHMYDLVREVVDVVCRLLTIVEAVLRHPDIPPAKAEGLRAAKEGLYNVTSTLAESVRLLTAPPTEDMSEEGEKEGLLRCATNALKAGSDCVNAVKKCVQRTSGERPFVFNLPAPGDPEGGMYTPRKFGHAHRPSTTSTKSSRSARAPRIRRESSLRELHGPYVEGEEEDMTIQAQGVEDADHTMTVTVKRHSDEQIAIVQHPPSPVPETETEVGVEESVPSTPMTPSPIAGNRPLPLPELGRPSLDSVVTRSDAMSLNSYAPTEDDRTTWEGSTRHGVPPSTISFEKLLNGELPSIPGGHSFAAAVLPWTFPHDHAPEDVAYNSDGQLVGATLEALVERMTPHDALVEPPFAAVFFMTFRLFTTPAELLATVIARYNILPPPGLSDADLRLWQQRKGLPVRLRVSNFIKTWVESYWRHSTDAVVVPTLVSFIKDALAAMFPGPSQRILELIHQRVSAGPSSELPSPKSDRVRDAGIPLNPPTLPGPISEIPRPIMTKNVLTSLRARNYLSVAVTDFDALELARQLTVMECTLYCAIEPEEVLATGGKERAANVNVKAVTSLSTAITGWVAESILNEPDTKKRTALVKFFIKLADRCVGLMNYSTPRSILAALDSSTIARLHQTWVGLPQKAKVQLESLRKLADHARNYHEYRSRLRNTAPPAVPFLGLYLTDITFCREGNPSHRTSPKAPEKKLLNFNKYHKLARIVQDMQRFQVPYNLKVIPEVQAYLRDAFEKSQRQGDLQDLYRRSLLVEPKQVAEAPPPSSDVRQLFAWASRSQQNVSAAPAS</sequence>
<dbReference type="AlphaFoldDB" id="A0A5C2SEH0"/>
<feature type="compositionally biased region" description="Polar residues" evidence="5">
    <location>
        <begin position="15"/>
        <end position="24"/>
    </location>
</feature>
<keyword evidence="2 3" id="KW-0344">Guanine-nucleotide releasing factor</keyword>
<accession>A0A5C2SEH0</accession>
<feature type="region of interest" description="Disordered" evidence="5">
    <location>
        <begin position="600"/>
        <end position="636"/>
    </location>
</feature>
<dbReference type="SMART" id="SM00229">
    <property type="entry name" value="RasGEFN"/>
    <property type="match status" value="1"/>
</dbReference>
<dbReference type="Pfam" id="PF25006">
    <property type="entry name" value="DUF7783"/>
    <property type="match status" value="1"/>
</dbReference>
<feature type="domain" description="N-terminal Ras-GEF" evidence="8">
    <location>
        <begin position="800"/>
        <end position="931"/>
    </location>
</feature>
<feature type="compositionally biased region" description="Acidic residues" evidence="5">
    <location>
        <begin position="46"/>
        <end position="55"/>
    </location>
</feature>
<dbReference type="SMART" id="SM00326">
    <property type="entry name" value="SH3"/>
    <property type="match status" value="1"/>
</dbReference>
<dbReference type="OrthoDB" id="28357at2759"/>
<proteinExistence type="predicted"/>
<dbReference type="SUPFAM" id="SSF48366">
    <property type="entry name" value="Ras GEF"/>
    <property type="match status" value="1"/>
</dbReference>
<dbReference type="Gene3D" id="1.10.840.10">
    <property type="entry name" value="Ras guanine-nucleotide exchange factors catalytic domain"/>
    <property type="match status" value="1"/>
</dbReference>
<dbReference type="PROSITE" id="PS50009">
    <property type="entry name" value="RASGEF_CAT"/>
    <property type="match status" value="1"/>
</dbReference>
<dbReference type="InterPro" id="IPR023578">
    <property type="entry name" value="Ras_GEF_dom_sf"/>
</dbReference>
<dbReference type="GO" id="GO:0007265">
    <property type="term" value="P:Ras protein signal transduction"/>
    <property type="evidence" value="ECO:0007669"/>
    <property type="project" value="TreeGrafter"/>
</dbReference>
<dbReference type="PROSITE" id="PS00720">
    <property type="entry name" value="RASGEF"/>
    <property type="match status" value="1"/>
</dbReference>
<dbReference type="Pfam" id="PF00618">
    <property type="entry name" value="RasGEF_N"/>
    <property type="match status" value="1"/>
</dbReference>
<feature type="region of interest" description="Disordered" evidence="5">
    <location>
        <begin position="124"/>
        <end position="145"/>
    </location>
</feature>
<dbReference type="STRING" id="1328759.A0A5C2SEH0"/>
<feature type="region of interest" description="Disordered" evidence="5">
    <location>
        <begin position="934"/>
        <end position="954"/>
    </location>
</feature>
<feature type="compositionally biased region" description="Low complexity" evidence="5">
    <location>
        <begin position="1"/>
        <end position="13"/>
    </location>
</feature>
<dbReference type="InterPro" id="IPR036028">
    <property type="entry name" value="SH3-like_dom_sf"/>
</dbReference>
<dbReference type="InterPro" id="IPR001895">
    <property type="entry name" value="RASGEF_cat_dom"/>
</dbReference>
<evidence type="ECO:0000256" key="5">
    <source>
        <dbReference type="SAM" id="MobiDB-lite"/>
    </source>
</evidence>
<feature type="compositionally biased region" description="Low complexity" evidence="5">
    <location>
        <begin position="25"/>
        <end position="45"/>
    </location>
</feature>
<dbReference type="PRINTS" id="PR00452">
    <property type="entry name" value="SH3DOMAIN"/>
</dbReference>
<feature type="compositionally biased region" description="Low complexity" evidence="5">
    <location>
        <begin position="609"/>
        <end position="622"/>
    </location>
</feature>
<dbReference type="SMART" id="SM00147">
    <property type="entry name" value="RasGEF"/>
    <property type="match status" value="1"/>
</dbReference>
<dbReference type="Proteomes" id="UP000313359">
    <property type="component" value="Unassembled WGS sequence"/>
</dbReference>
<dbReference type="InterPro" id="IPR019804">
    <property type="entry name" value="Ras_G-nucl-exch_fac_CS"/>
</dbReference>
<feature type="compositionally biased region" description="Basic and acidic residues" evidence="5">
    <location>
        <begin position="625"/>
        <end position="635"/>
    </location>
</feature>
<dbReference type="CDD" id="cd11883">
    <property type="entry name" value="SH3_Sdc25"/>
    <property type="match status" value="1"/>
</dbReference>
<dbReference type="EMBL" id="ML122259">
    <property type="protein sequence ID" value="RPD62213.1"/>
    <property type="molecule type" value="Genomic_DNA"/>
</dbReference>
<dbReference type="PANTHER" id="PTHR23113:SF354">
    <property type="entry name" value="BUD SITE SELECTION PROTEIN 5"/>
    <property type="match status" value="1"/>
</dbReference>
<protein>
    <submittedName>
        <fullName evidence="9">Ras GEF</fullName>
    </submittedName>
</protein>
<dbReference type="PANTHER" id="PTHR23113">
    <property type="entry name" value="GUANINE NUCLEOTIDE EXCHANGE FACTOR"/>
    <property type="match status" value="1"/>
</dbReference>
<keyword evidence="1 4" id="KW-0728">SH3 domain</keyword>
<dbReference type="Pfam" id="PF00617">
    <property type="entry name" value="RasGEF"/>
    <property type="match status" value="1"/>
</dbReference>
<dbReference type="Gene3D" id="2.30.30.40">
    <property type="entry name" value="SH3 Domains"/>
    <property type="match status" value="1"/>
</dbReference>
<feature type="domain" description="Ras-GEF" evidence="7">
    <location>
        <begin position="993"/>
        <end position="1231"/>
    </location>
</feature>
<dbReference type="InterPro" id="IPR036964">
    <property type="entry name" value="RASGEF_cat_dom_sf"/>
</dbReference>
<dbReference type="SUPFAM" id="SSF50044">
    <property type="entry name" value="SH3-domain"/>
    <property type="match status" value="1"/>
</dbReference>
<evidence type="ECO:0000256" key="3">
    <source>
        <dbReference type="PROSITE-ProRule" id="PRU00168"/>
    </source>
</evidence>
<evidence type="ECO:0000256" key="2">
    <source>
        <dbReference type="ARBA" id="ARBA00022658"/>
    </source>
</evidence>
<dbReference type="CDD" id="cd06224">
    <property type="entry name" value="REM"/>
    <property type="match status" value="1"/>
</dbReference>
<dbReference type="GO" id="GO:0005085">
    <property type="term" value="F:guanyl-nucleotide exchange factor activity"/>
    <property type="evidence" value="ECO:0007669"/>
    <property type="project" value="UniProtKB-KW"/>
</dbReference>
<dbReference type="CDD" id="cd00155">
    <property type="entry name" value="RasGEF"/>
    <property type="match status" value="1"/>
</dbReference>
<dbReference type="InterPro" id="IPR000651">
    <property type="entry name" value="Ras-like_Gua-exchang_fac_N"/>
</dbReference>